<evidence type="ECO:0000256" key="4">
    <source>
        <dbReference type="ARBA" id="ARBA00023136"/>
    </source>
</evidence>
<feature type="transmembrane region" description="Helical" evidence="5">
    <location>
        <begin position="87"/>
        <end position="119"/>
    </location>
</feature>
<dbReference type="GO" id="GO:0012505">
    <property type="term" value="C:endomembrane system"/>
    <property type="evidence" value="ECO:0007669"/>
    <property type="project" value="UniProtKB-SubCell"/>
</dbReference>
<accession>A0A7M2YYR1</accession>
<evidence type="ECO:0008006" key="8">
    <source>
        <dbReference type="Google" id="ProtNLM"/>
    </source>
</evidence>
<dbReference type="InterPro" id="IPR007318">
    <property type="entry name" value="Phopholipid_MeTrfase"/>
</dbReference>
<evidence type="ECO:0000313" key="6">
    <source>
        <dbReference type="EMBL" id="RDI75297.1"/>
    </source>
</evidence>
<dbReference type="PANTHER" id="PTHR43847">
    <property type="entry name" value="BLL3993 PROTEIN"/>
    <property type="match status" value="1"/>
</dbReference>
<gene>
    <name evidence="6" type="ORF">Gocc_1095</name>
</gene>
<name>A0A7M2YYR1_9ACTN</name>
<protein>
    <recommendedName>
        <fullName evidence="8">Phospholipid methyltransferase</fullName>
    </recommendedName>
</protein>
<dbReference type="Gene3D" id="1.20.120.1630">
    <property type="match status" value="1"/>
</dbReference>
<keyword evidence="4 5" id="KW-0472">Membrane</keyword>
<feature type="transmembrane region" description="Helical" evidence="5">
    <location>
        <begin position="37"/>
        <end position="56"/>
    </location>
</feature>
<dbReference type="Pfam" id="PF04191">
    <property type="entry name" value="PEMT"/>
    <property type="match status" value="1"/>
</dbReference>
<dbReference type="InterPro" id="IPR052527">
    <property type="entry name" value="Metal_cation-efflux_comp"/>
</dbReference>
<dbReference type="AlphaFoldDB" id="A0A7M2YYR1"/>
<dbReference type="PANTHER" id="PTHR43847:SF1">
    <property type="entry name" value="BLL3993 PROTEIN"/>
    <property type="match status" value="1"/>
</dbReference>
<keyword evidence="2 5" id="KW-0812">Transmembrane</keyword>
<reference evidence="6 7" key="1">
    <citation type="submission" date="2018-07" db="EMBL/GenBank/DDBJ databases">
        <title>High-quality-draft genome sequence of Gaiella occulta.</title>
        <authorList>
            <person name="Severino R."/>
            <person name="Froufe H.J.C."/>
            <person name="Rainey F.A."/>
            <person name="Barroso C."/>
            <person name="Albuquerque L."/>
            <person name="Lobo-Da-Cunha A."/>
            <person name="Da Costa M.S."/>
            <person name="Egas C."/>
        </authorList>
    </citation>
    <scope>NUCLEOTIDE SEQUENCE [LARGE SCALE GENOMIC DNA]</scope>
    <source>
        <strain evidence="6 7">F2-233</strain>
    </source>
</reference>
<keyword evidence="3 5" id="KW-1133">Transmembrane helix</keyword>
<evidence type="ECO:0000256" key="1">
    <source>
        <dbReference type="ARBA" id="ARBA00004127"/>
    </source>
</evidence>
<comment type="subcellular location">
    <subcellularLocation>
        <location evidence="1">Endomembrane system</location>
        <topology evidence="1">Multi-pass membrane protein</topology>
    </subcellularLocation>
</comment>
<proteinExistence type="predicted"/>
<comment type="caution">
    <text evidence="6">The sequence shown here is derived from an EMBL/GenBank/DDBJ whole genome shotgun (WGS) entry which is preliminary data.</text>
</comment>
<keyword evidence="7" id="KW-1185">Reference proteome</keyword>
<dbReference type="Proteomes" id="UP000254134">
    <property type="component" value="Unassembled WGS sequence"/>
</dbReference>
<reference evidence="7" key="2">
    <citation type="journal article" date="2019" name="MicrobiologyOpen">
        <title>High-quality draft genome sequence of Gaiella occulta isolated from a 150 meter deep mineral water borehole and comparison with the genome sequences of other deep-branching lineages of the phylum Actinobacteria.</title>
        <authorList>
            <person name="Severino R."/>
            <person name="Froufe H.J.C."/>
            <person name="Barroso C."/>
            <person name="Albuquerque L."/>
            <person name="Lobo-da-Cunha A."/>
            <person name="da Costa M.S."/>
            <person name="Egas C."/>
        </authorList>
    </citation>
    <scope>NUCLEOTIDE SEQUENCE [LARGE SCALE GENOMIC DNA]</scope>
    <source>
        <strain evidence="7">F2-233</strain>
    </source>
</reference>
<evidence type="ECO:0000256" key="2">
    <source>
        <dbReference type="ARBA" id="ARBA00022692"/>
    </source>
</evidence>
<evidence type="ECO:0000313" key="7">
    <source>
        <dbReference type="Proteomes" id="UP000254134"/>
    </source>
</evidence>
<organism evidence="6 7">
    <name type="scientific">Gaiella occulta</name>
    <dbReference type="NCBI Taxonomy" id="1002870"/>
    <lineage>
        <taxon>Bacteria</taxon>
        <taxon>Bacillati</taxon>
        <taxon>Actinomycetota</taxon>
        <taxon>Thermoleophilia</taxon>
        <taxon>Gaiellales</taxon>
        <taxon>Gaiellaceae</taxon>
        <taxon>Gaiella</taxon>
    </lineage>
</organism>
<dbReference type="EMBL" id="QQZY01000002">
    <property type="protein sequence ID" value="RDI75297.1"/>
    <property type="molecule type" value="Genomic_DNA"/>
</dbReference>
<feature type="transmembrane region" description="Helical" evidence="5">
    <location>
        <begin position="6"/>
        <end position="25"/>
    </location>
</feature>
<sequence>MRGRGEGWVVAQFVLMGFVVALGFVPSRWPEGARTATAVVGASLALAGLVFAVWAARTLGRSLTPFPRPVPAGLVERGPYRLVRHPIYLGGLLFFGGYALFTASVAALVLTGALGLLWAGKARVEERLLAEVYPEYAGYTRRVRARIIPFVY</sequence>
<evidence type="ECO:0000256" key="3">
    <source>
        <dbReference type="ARBA" id="ARBA00022989"/>
    </source>
</evidence>
<evidence type="ECO:0000256" key="5">
    <source>
        <dbReference type="SAM" id="Phobius"/>
    </source>
</evidence>